<evidence type="ECO:0000256" key="2">
    <source>
        <dbReference type="ARBA" id="ARBA00022771"/>
    </source>
</evidence>
<dbReference type="GeneID" id="115920429"/>
<dbReference type="InterPro" id="IPR047153">
    <property type="entry name" value="TRIM45/56/19-like"/>
</dbReference>
<dbReference type="Pfam" id="PF00097">
    <property type="entry name" value="zf-C3HC4"/>
    <property type="match status" value="1"/>
</dbReference>
<dbReference type="InterPro" id="IPR013083">
    <property type="entry name" value="Znf_RING/FYVE/PHD"/>
</dbReference>
<sequence length="580" mass="65591">MMATSLKQTVHKNLECPICLSFFKEPKNLTCSHTFCKGCLETLLESRGKLLCPTCREETSLPGGDVGRLQSNITVRSLVEDVETQRQVFVTNCNQAGNKSLQRKWNKCRKHPNYDEECFCLNCNKYVCFKCGILDHAKDAHTILEADEHETEQKNHVEKLASKADATIRNVDKYFTFVEDQRKRMHDIQEQLNNEIDATFEESVEKLKERKTVLKNEIGHKLGKLKTSLGDVEKSICKQIDQMKKVLDLVKNGLNFPLQTEALTSHKAMCQQLEELLNQIGPDEELPRKTAEEGERIGFRSQGSDGLQLGQLHVRQKKSELVLRTEAPLPAGKSMREMVISPNNEIAVGCREGGIVIYSSDGIIQDTVLKSVKISSLQFMPDLGYVIRDTNSTISLYTRFCKKLDVSFETEDVWKGEHGSLSVGKDGLIFIGYGRCRKIQVFRPEGGEAIREISCNRLAPLQIFAMSSSQAIVVMSICIISYQYHIQVINDVSGASIHSISKDGSEPYLAVCQDDSVIIAWVKRRHGLLSIVRYTKELKYVKHILTDFKIIVTLNCCLQAFKTGEIAFCTNNMLYIFHET</sequence>
<evidence type="ECO:0000313" key="7">
    <source>
        <dbReference type="EnsemblMetazoa" id="XP_030832108"/>
    </source>
</evidence>
<dbReference type="Gene3D" id="3.30.160.60">
    <property type="entry name" value="Classic Zinc Finger"/>
    <property type="match status" value="1"/>
</dbReference>
<dbReference type="EnsemblMetazoa" id="XM_030976248">
    <property type="protein sequence ID" value="XP_030832108"/>
    <property type="gene ID" value="LOC115920429"/>
</dbReference>
<dbReference type="PROSITE" id="PS50119">
    <property type="entry name" value="ZF_BBOX"/>
    <property type="match status" value="1"/>
</dbReference>
<accession>A0A7M7N729</accession>
<dbReference type="SUPFAM" id="SSF57850">
    <property type="entry name" value="RING/U-box"/>
    <property type="match status" value="1"/>
</dbReference>
<dbReference type="PANTHER" id="PTHR25462:SF296">
    <property type="entry name" value="MEIOTIC P26, ISOFORM F"/>
    <property type="match status" value="1"/>
</dbReference>
<evidence type="ECO:0000256" key="1">
    <source>
        <dbReference type="ARBA" id="ARBA00022723"/>
    </source>
</evidence>
<protein>
    <submittedName>
        <fullName evidence="7">Uncharacterized protein</fullName>
    </submittedName>
</protein>
<dbReference type="SMART" id="SM00184">
    <property type="entry name" value="RING"/>
    <property type="match status" value="1"/>
</dbReference>
<dbReference type="Gene3D" id="3.30.40.10">
    <property type="entry name" value="Zinc/RING finger domain, C3HC4 (zinc finger)"/>
    <property type="match status" value="1"/>
</dbReference>
<proteinExistence type="predicted"/>
<name>A0A7M7N729_STRPU</name>
<dbReference type="InterPro" id="IPR017907">
    <property type="entry name" value="Znf_RING_CS"/>
</dbReference>
<organism evidence="7 8">
    <name type="scientific">Strongylocentrotus purpuratus</name>
    <name type="common">Purple sea urchin</name>
    <dbReference type="NCBI Taxonomy" id="7668"/>
    <lineage>
        <taxon>Eukaryota</taxon>
        <taxon>Metazoa</taxon>
        <taxon>Echinodermata</taxon>
        <taxon>Eleutherozoa</taxon>
        <taxon>Echinozoa</taxon>
        <taxon>Echinoidea</taxon>
        <taxon>Euechinoidea</taxon>
        <taxon>Echinacea</taxon>
        <taxon>Camarodonta</taxon>
        <taxon>Echinidea</taxon>
        <taxon>Strongylocentrotidae</taxon>
        <taxon>Strongylocentrotus</taxon>
    </lineage>
</organism>
<reference evidence="8" key="1">
    <citation type="submission" date="2015-02" db="EMBL/GenBank/DDBJ databases">
        <title>Genome sequencing for Strongylocentrotus purpuratus.</title>
        <authorList>
            <person name="Murali S."/>
            <person name="Liu Y."/>
            <person name="Vee V."/>
            <person name="English A."/>
            <person name="Wang M."/>
            <person name="Skinner E."/>
            <person name="Han Y."/>
            <person name="Muzny D.M."/>
            <person name="Worley K.C."/>
            <person name="Gibbs R.A."/>
        </authorList>
    </citation>
    <scope>NUCLEOTIDE SEQUENCE</scope>
</reference>
<keyword evidence="3" id="KW-0862">Zinc</keyword>
<dbReference type="PROSITE" id="PS50089">
    <property type="entry name" value="ZF_RING_2"/>
    <property type="match status" value="1"/>
</dbReference>
<dbReference type="GO" id="GO:0005654">
    <property type="term" value="C:nucleoplasm"/>
    <property type="evidence" value="ECO:0000318"/>
    <property type="project" value="GO_Central"/>
</dbReference>
<evidence type="ECO:0000256" key="4">
    <source>
        <dbReference type="PROSITE-ProRule" id="PRU00024"/>
    </source>
</evidence>
<dbReference type="RefSeq" id="XP_030832108.1">
    <property type="nucleotide sequence ID" value="XM_030976248.1"/>
</dbReference>
<dbReference type="PROSITE" id="PS00518">
    <property type="entry name" value="ZF_RING_1"/>
    <property type="match status" value="1"/>
</dbReference>
<dbReference type="AlphaFoldDB" id="A0A7M7N729"/>
<evidence type="ECO:0000259" key="6">
    <source>
        <dbReference type="PROSITE" id="PS50119"/>
    </source>
</evidence>
<feature type="domain" description="RING-type" evidence="5">
    <location>
        <begin position="16"/>
        <end position="56"/>
    </location>
</feature>
<dbReference type="InterPro" id="IPR000315">
    <property type="entry name" value="Znf_B-box"/>
</dbReference>
<keyword evidence="2 4" id="KW-0863">Zinc-finger</keyword>
<keyword evidence="1" id="KW-0479">Metal-binding</keyword>
<dbReference type="FunFam" id="3.30.40.10:FF:000623">
    <property type="entry name" value="Uncharacterized protein, isoform A"/>
    <property type="match status" value="1"/>
</dbReference>
<dbReference type="SUPFAM" id="SSF50978">
    <property type="entry name" value="WD40 repeat-like"/>
    <property type="match status" value="1"/>
</dbReference>
<dbReference type="SUPFAM" id="SSF57845">
    <property type="entry name" value="B-box zinc-binding domain"/>
    <property type="match status" value="1"/>
</dbReference>
<dbReference type="InterPro" id="IPR001841">
    <property type="entry name" value="Znf_RING"/>
</dbReference>
<dbReference type="InterPro" id="IPR036322">
    <property type="entry name" value="WD40_repeat_dom_sf"/>
</dbReference>
<dbReference type="InterPro" id="IPR018957">
    <property type="entry name" value="Znf_C3HC4_RING-type"/>
</dbReference>
<evidence type="ECO:0000256" key="3">
    <source>
        <dbReference type="ARBA" id="ARBA00022833"/>
    </source>
</evidence>
<dbReference type="InParanoid" id="A0A7M7N729"/>
<dbReference type="GO" id="GO:0008270">
    <property type="term" value="F:zinc ion binding"/>
    <property type="evidence" value="ECO:0007669"/>
    <property type="project" value="UniProtKB-KW"/>
</dbReference>
<reference evidence="7" key="2">
    <citation type="submission" date="2021-01" db="UniProtKB">
        <authorList>
            <consortium name="EnsemblMetazoa"/>
        </authorList>
    </citation>
    <scope>IDENTIFICATION</scope>
</reference>
<dbReference type="FunCoup" id="A0A7M7N729">
    <property type="interactions" value="360"/>
</dbReference>
<keyword evidence="8" id="KW-1185">Reference proteome</keyword>
<evidence type="ECO:0000259" key="5">
    <source>
        <dbReference type="PROSITE" id="PS50089"/>
    </source>
</evidence>
<dbReference type="KEGG" id="spu:115920429"/>
<dbReference type="PANTHER" id="PTHR25462">
    <property type="entry name" value="BONUS, ISOFORM C-RELATED"/>
    <property type="match status" value="1"/>
</dbReference>
<dbReference type="GO" id="GO:0061630">
    <property type="term" value="F:ubiquitin protein ligase activity"/>
    <property type="evidence" value="ECO:0000318"/>
    <property type="project" value="GO_Central"/>
</dbReference>
<evidence type="ECO:0000313" key="8">
    <source>
        <dbReference type="Proteomes" id="UP000007110"/>
    </source>
</evidence>
<feature type="domain" description="B box-type" evidence="6">
    <location>
        <begin position="103"/>
        <end position="146"/>
    </location>
</feature>
<dbReference type="Proteomes" id="UP000007110">
    <property type="component" value="Unassembled WGS sequence"/>
</dbReference>